<dbReference type="Proteomes" id="UP000663505">
    <property type="component" value="Chromosome"/>
</dbReference>
<dbReference type="RefSeq" id="WP_206656120.1">
    <property type="nucleotide sequence ID" value="NZ_CP071182.1"/>
</dbReference>
<dbReference type="AlphaFoldDB" id="A0A9X7Z5V5"/>
<evidence type="ECO:0000313" key="1">
    <source>
        <dbReference type="EMBL" id="QSO46757.1"/>
    </source>
</evidence>
<dbReference type="KEGG" id="afx:JZ786_20315"/>
<reference evidence="1 2" key="1">
    <citation type="submission" date="2021-02" db="EMBL/GenBank/DDBJ databases">
        <title>Alicyclobacillus curvatus sp. nov. and Alicyclobacillus mengziensis sp. nov., two acidophilic bacteria isolated from acid mine drainage.</title>
        <authorList>
            <person name="Huang Y."/>
        </authorList>
    </citation>
    <scope>NUCLEOTIDE SEQUENCE [LARGE SCALE GENOMIC DNA]</scope>
    <source>
        <strain evidence="1 2">S30H14</strain>
    </source>
</reference>
<accession>A0A9X7Z5V5</accession>
<evidence type="ECO:0000313" key="2">
    <source>
        <dbReference type="Proteomes" id="UP000663505"/>
    </source>
</evidence>
<protein>
    <submittedName>
        <fullName evidence="1">Uncharacterized protein</fullName>
    </submittedName>
</protein>
<keyword evidence="2" id="KW-1185">Reference proteome</keyword>
<name>A0A9X7Z5V5_9BACL</name>
<dbReference type="EMBL" id="CP071182">
    <property type="protein sequence ID" value="QSO46757.1"/>
    <property type="molecule type" value="Genomic_DNA"/>
</dbReference>
<gene>
    <name evidence="1" type="ORF">JZ786_20315</name>
</gene>
<proteinExistence type="predicted"/>
<organism evidence="1 2">
    <name type="scientific">Alicyclobacillus mengziensis</name>
    <dbReference type="NCBI Taxonomy" id="2931921"/>
    <lineage>
        <taxon>Bacteria</taxon>
        <taxon>Bacillati</taxon>
        <taxon>Bacillota</taxon>
        <taxon>Bacilli</taxon>
        <taxon>Bacillales</taxon>
        <taxon>Alicyclobacillaceae</taxon>
        <taxon>Alicyclobacillus</taxon>
    </lineage>
</organism>
<sequence>MNSRTQKIMEEYKIPGYEIGRKVYAIQPRDEYVQLTLGLLEPPIESPETDDEN</sequence>